<proteinExistence type="predicted"/>
<dbReference type="AlphaFoldDB" id="A0A371G626"/>
<feature type="compositionally biased region" description="Basic and acidic residues" evidence="1">
    <location>
        <begin position="113"/>
        <end position="137"/>
    </location>
</feature>
<evidence type="ECO:0000313" key="2">
    <source>
        <dbReference type="EMBL" id="RDX85987.1"/>
    </source>
</evidence>
<feature type="compositionally biased region" description="Basic and acidic residues" evidence="1">
    <location>
        <begin position="199"/>
        <end position="208"/>
    </location>
</feature>
<dbReference type="Proteomes" id="UP000257109">
    <property type="component" value="Unassembled WGS sequence"/>
</dbReference>
<feature type="compositionally biased region" description="Polar residues" evidence="1">
    <location>
        <begin position="172"/>
        <end position="181"/>
    </location>
</feature>
<feature type="region of interest" description="Disordered" evidence="1">
    <location>
        <begin position="172"/>
        <end position="208"/>
    </location>
</feature>
<protein>
    <submittedName>
        <fullName evidence="2">Uncharacterized protein</fullName>
    </submittedName>
</protein>
<sequence>MTGPAEEEDQPKLPSTAIVQHDTDEIIWRQTFQPTLHDDESEGVDKAKTCIAENKSEGMSNAVEETDQPENKENNNIVKEQADHPSEGSSIQNAITDYIKQEGNLTSESSTKLSDDVDEQKTEESHGVENFENKDASKISADAKQFTDVEIQNSETEGVPQDKALQTLQNAPPVQNEAVKSSQEEIQQREEVQTPQYEFDAKRDISEV</sequence>
<accession>A0A371G626</accession>
<evidence type="ECO:0000313" key="3">
    <source>
        <dbReference type="Proteomes" id="UP000257109"/>
    </source>
</evidence>
<name>A0A371G626_MUCPR</name>
<organism evidence="2 3">
    <name type="scientific">Mucuna pruriens</name>
    <name type="common">Velvet bean</name>
    <name type="synonym">Dolichos pruriens</name>
    <dbReference type="NCBI Taxonomy" id="157652"/>
    <lineage>
        <taxon>Eukaryota</taxon>
        <taxon>Viridiplantae</taxon>
        <taxon>Streptophyta</taxon>
        <taxon>Embryophyta</taxon>
        <taxon>Tracheophyta</taxon>
        <taxon>Spermatophyta</taxon>
        <taxon>Magnoliopsida</taxon>
        <taxon>eudicotyledons</taxon>
        <taxon>Gunneridae</taxon>
        <taxon>Pentapetalae</taxon>
        <taxon>rosids</taxon>
        <taxon>fabids</taxon>
        <taxon>Fabales</taxon>
        <taxon>Fabaceae</taxon>
        <taxon>Papilionoideae</taxon>
        <taxon>50 kb inversion clade</taxon>
        <taxon>NPAAA clade</taxon>
        <taxon>indigoferoid/millettioid clade</taxon>
        <taxon>Phaseoleae</taxon>
        <taxon>Mucuna</taxon>
    </lineage>
</organism>
<comment type="caution">
    <text evidence="2">The sequence shown here is derived from an EMBL/GenBank/DDBJ whole genome shotgun (WGS) entry which is preliminary data.</text>
</comment>
<evidence type="ECO:0000256" key="1">
    <source>
        <dbReference type="SAM" id="MobiDB-lite"/>
    </source>
</evidence>
<reference evidence="2" key="1">
    <citation type="submission" date="2018-05" db="EMBL/GenBank/DDBJ databases">
        <title>Draft genome of Mucuna pruriens seed.</title>
        <authorList>
            <person name="Nnadi N.E."/>
            <person name="Vos R."/>
            <person name="Hasami M.H."/>
            <person name="Devisetty U.K."/>
            <person name="Aguiy J.C."/>
        </authorList>
    </citation>
    <scope>NUCLEOTIDE SEQUENCE [LARGE SCALE GENOMIC DNA]</scope>
    <source>
        <strain evidence="2">JCA_2017</strain>
    </source>
</reference>
<feature type="region of interest" description="Disordered" evidence="1">
    <location>
        <begin position="51"/>
        <end position="141"/>
    </location>
</feature>
<feature type="compositionally biased region" description="Polar residues" evidence="1">
    <location>
        <begin position="103"/>
        <end position="112"/>
    </location>
</feature>
<dbReference type="EMBL" id="QJKJ01006649">
    <property type="protein sequence ID" value="RDX85987.1"/>
    <property type="molecule type" value="Genomic_DNA"/>
</dbReference>
<keyword evidence="3" id="KW-1185">Reference proteome</keyword>
<feature type="compositionally biased region" description="Basic and acidic residues" evidence="1">
    <location>
        <begin position="182"/>
        <end position="192"/>
    </location>
</feature>
<feature type="non-terminal residue" evidence="2">
    <location>
        <position position="1"/>
    </location>
</feature>
<gene>
    <name evidence="2" type="ORF">CR513_32761</name>
</gene>
<dbReference type="OrthoDB" id="1431328at2759"/>